<name>A0A1Z8JP33_PICKU</name>
<dbReference type="GO" id="GO:0009231">
    <property type="term" value="P:riboflavin biosynthetic process"/>
    <property type="evidence" value="ECO:0007669"/>
    <property type="project" value="UniProtKB-KW"/>
</dbReference>
<keyword evidence="8" id="KW-0560">Oxidoreductase</keyword>
<comment type="caution">
    <text evidence="14">The sequence shown here is derived from an EMBL/GenBank/DDBJ whole genome shotgun (WGS) entry which is preliminary data.</text>
</comment>
<protein>
    <recommendedName>
        <fullName evidence="5">2,5-diamino-6-ribosylamino-4(3H)-pyrimidinone 5'-phosphate reductase</fullName>
        <ecNumber evidence="4">1.1.1.302</ecNumber>
    </recommendedName>
    <alternativeName>
        <fullName evidence="10">2,5-diamino-6-(5-phospho-D-ribosylamino)pyrimidin-4(3H)-one reductase</fullName>
    </alternativeName>
    <alternativeName>
        <fullName evidence="9">2,5-diamino-6-ribitylamino-4(3H)-pyrimidinone 5'-phosphate synthase</fullName>
    </alternativeName>
</protein>
<comment type="function">
    <text evidence="1">Catalyzes an early step in riboflavin biosynthesis, the NADPH-dependent reduction of the ribose side chain of 2,5-diamino-6-ribosylamino-4(3H)-pyrimidinone 5'-phosphate, yielding 2,5-diamino-6-ribitylamino-4(3H)-pyrimidinone 5'-phosphate.</text>
</comment>
<evidence type="ECO:0000256" key="9">
    <source>
        <dbReference type="ARBA" id="ARBA00030073"/>
    </source>
</evidence>
<evidence type="ECO:0000313" key="14">
    <source>
        <dbReference type="EMBL" id="OUT22368.1"/>
    </source>
</evidence>
<accession>A0A1Z8JP33</accession>
<dbReference type="InterPro" id="IPR002734">
    <property type="entry name" value="RibDG_C"/>
</dbReference>
<keyword evidence="6" id="KW-0686">Riboflavin biosynthesis</keyword>
<evidence type="ECO:0000256" key="4">
    <source>
        <dbReference type="ARBA" id="ARBA00012851"/>
    </source>
</evidence>
<organism evidence="14 15">
    <name type="scientific">Pichia kudriavzevii</name>
    <name type="common">Yeast</name>
    <name type="synonym">Issatchenkia orientalis</name>
    <dbReference type="NCBI Taxonomy" id="4909"/>
    <lineage>
        <taxon>Eukaryota</taxon>
        <taxon>Fungi</taxon>
        <taxon>Dikarya</taxon>
        <taxon>Ascomycota</taxon>
        <taxon>Saccharomycotina</taxon>
        <taxon>Pichiomycetes</taxon>
        <taxon>Pichiales</taxon>
        <taxon>Pichiaceae</taxon>
        <taxon>Pichia</taxon>
    </lineage>
</organism>
<dbReference type="VEuPathDB" id="FungiDB:C5L36_0D01230"/>
<dbReference type="EMBL" id="NHMM01000003">
    <property type="protein sequence ID" value="OUT22368.1"/>
    <property type="molecule type" value="Genomic_DNA"/>
</dbReference>
<keyword evidence="7" id="KW-0521">NADP</keyword>
<dbReference type="Gene3D" id="3.40.430.10">
    <property type="entry name" value="Dihydrofolate Reductase, subunit A"/>
    <property type="match status" value="1"/>
</dbReference>
<dbReference type="PANTHER" id="PTHR38011">
    <property type="entry name" value="DIHYDROFOLATE REDUCTASE FAMILY PROTEIN (AFU_ORTHOLOGUE AFUA_8G06820)"/>
    <property type="match status" value="1"/>
</dbReference>
<feature type="domain" description="Bacterial bifunctional deaminase-reductase C-terminal" evidence="13">
    <location>
        <begin position="24"/>
        <end position="226"/>
    </location>
</feature>
<gene>
    <name evidence="14" type="ORF">CAS74_002086</name>
</gene>
<evidence type="ECO:0000256" key="6">
    <source>
        <dbReference type="ARBA" id="ARBA00022619"/>
    </source>
</evidence>
<sequence>MSALLPLPEDIKHLLEEYLPGEKPFLTLTYAQSLDSRVSAGPGLRTVISHEQTKTMTHYIRAHHDAIVVGISTFLADNPSLNCRYNLNKHKIRPVIIDPHFKSSSKLAGSKIVENYTNGTGLKPLIVVSRDVNSSSTEEFDVVHLKCVNGRFPWEIIMKKLHELGLPRIMVEGGAYIINSLLTEPKLVDSLIITIGPVFLGENGVSVSPGQNVTLENIKWWTGIQDSVICATLK</sequence>
<dbReference type="Pfam" id="PF01872">
    <property type="entry name" value="RibD_C"/>
    <property type="match status" value="1"/>
</dbReference>
<evidence type="ECO:0000259" key="13">
    <source>
        <dbReference type="Pfam" id="PF01872"/>
    </source>
</evidence>
<evidence type="ECO:0000256" key="8">
    <source>
        <dbReference type="ARBA" id="ARBA00023002"/>
    </source>
</evidence>
<evidence type="ECO:0000256" key="5">
    <source>
        <dbReference type="ARBA" id="ARBA00015035"/>
    </source>
</evidence>
<dbReference type="GO" id="GO:0008703">
    <property type="term" value="F:5-amino-6-(5-phosphoribosylamino)uracil reductase activity"/>
    <property type="evidence" value="ECO:0007669"/>
    <property type="project" value="InterPro"/>
</dbReference>
<evidence type="ECO:0000256" key="11">
    <source>
        <dbReference type="ARBA" id="ARBA00047550"/>
    </source>
</evidence>
<dbReference type="InterPro" id="IPR050765">
    <property type="entry name" value="Riboflavin_Biosynth_HTPR"/>
</dbReference>
<dbReference type="PANTHER" id="PTHR38011:SF7">
    <property type="entry name" value="2,5-DIAMINO-6-RIBOSYLAMINO-4(3H)-PYRIMIDINONE 5'-PHOSPHATE REDUCTASE"/>
    <property type="match status" value="1"/>
</dbReference>
<dbReference type="EC" id="1.1.1.302" evidence="4"/>
<evidence type="ECO:0000256" key="12">
    <source>
        <dbReference type="ARBA" id="ARBA00049020"/>
    </source>
</evidence>
<dbReference type="AlphaFoldDB" id="A0A1Z8JP33"/>
<evidence type="ECO:0000256" key="10">
    <source>
        <dbReference type="ARBA" id="ARBA00031630"/>
    </source>
</evidence>
<dbReference type="InterPro" id="IPR024072">
    <property type="entry name" value="DHFR-like_dom_sf"/>
</dbReference>
<evidence type="ECO:0000256" key="3">
    <source>
        <dbReference type="ARBA" id="ARBA00009723"/>
    </source>
</evidence>
<evidence type="ECO:0000256" key="7">
    <source>
        <dbReference type="ARBA" id="ARBA00022857"/>
    </source>
</evidence>
<evidence type="ECO:0000256" key="1">
    <source>
        <dbReference type="ARBA" id="ARBA00003555"/>
    </source>
</evidence>
<comment type="catalytic activity">
    <reaction evidence="11">
        <text>2,5-diamino-6-(1-D-ribitylamino)pyrimidin-4(3H)-one 5'-phosphate + NAD(+) = 2,5-diamino-6-(1-D-ribosylamino)pyrimidin-4(3H)-one 5'-phosphate + NADH + H(+)</text>
        <dbReference type="Rhea" id="RHEA:27274"/>
        <dbReference type="ChEBI" id="CHEBI:15378"/>
        <dbReference type="ChEBI" id="CHEBI:57540"/>
        <dbReference type="ChEBI" id="CHEBI:57945"/>
        <dbReference type="ChEBI" id="CHEBI:58890"/>
        <dbReference type="ChEBI" id="CHEBI:59545"/>
        <dbReference type="EC" id="1.1.1.302"/>
    </reaction>
</comment>
<comment type="pathway">
    <text evidence="2">Cofactor biosynthesis; riboflavin biosynthesis.</text>
</comment>
<evidence type="ECO:0000313" key="15">
    <source>
        <dbReference type="Proteomes" id="UP000195871"/>
    </source>
</evidence>
<reference evidence="14 15" key="1">
    <citation type="submission" date="2017-05" db="EMBL/GenBank/DDBJ databases">
        <title>The Genome Sequence of Candida krusei Ckrusei653.</title>
        <authorList>
            <person name="Cuomo C."/>
            <person name="Forche A."/>
            <person name="Young S."/>
            <person name="Abouelleil A."/>
            <person name="Cao P."/>
            <person name="Chapman S."/>
            <person name="Cusick C."/>
            <person name="Shea T."/>
            <person name="Nusbaum C."/>
            <person name="Birren B."/>
        </authorList>
    </citation>
    <scope>NUCLEOTIDE SEQUENCE [LARGE SCALE GENOMIC DNA]</scope>
    <source>
        <strain evidence="14 15">Ckrusei653</strain>
    </source>
</reference>
<evidence type="ECO:0000256" key="2">
    <source>
        <dbReference type="ARBA" id="ARBA00005104"/>
    </source>
</evidence>
<dbReference type="Proteomes" id="UP000195871">
    <property type="component" value="Unassembled WGS sequence"/>
</dbReference>
<comment type="catalytic activity">
    <reaction evidence="12">
        <text>2,5-diamino-6-(1-D-ribitylamino)pyrimidin-4(3H)-one 5'-phosphate + NADP(+) = 2,5-diamino-6-(1-D-ribosylamino)pyrimidin-4(3H)-one 5'-phosphate + NADPH + H(+)</text>
        <dbReference type="Rhea" id="RHEA:27278"/>
        <dbReference type="ChEBI" id="CHEBI:15378"/>
        <dbReference type="ChEBI" id="CHEBI:57783"/>
        <dbReference type="ChEBI" id="CHEBI:58349"/>
        <dbReference type="ChEBI" id="CHEBI:58890"/>
        <dbReference type="ChEBI" id="CHEBI:59545"/>
        <dbReference type="EC" id="1.1.1.302"/>
    </reaction>
</comment>
<dbReference type="SUPFAM" id="SSF53597">
    <property type="entry name" value="Dihydrofolate reductase-like"/>
    <property type="match status" value="1"/>
</dbReference>
<proteinExistence type="inferred from homology"/>
<comment type="similarity">
    <text evidence="3">Belongs to the HTP reductase family.</text>
</comment>